<evidence type="ECO:0000313" key="1">
    <source>
        <dbReference type="EMBL" id="OBZ83286.1"/>
    </source>
</evidence>
<gene>
    <name evidence="1" type="ORF">A0J61_08665</name>
</gene>
<comment type="caution">
    <text evidence="1">The sequence shown here is derived from an EMBL/GenBank/DDBJ whole genome shotgun (WGS) entry which is preliminary data.</text>
</comment>
<sequence length="79" mass="8753">MTLNQVKHAKIGLLASRSEQPIHPRIHCRMELVLTPVSQPTLEPNIPLSLEDYSGTTSSGNNNDSLVAERAMVLYHSFP</sequence>
<reference evidence="1 2" key="1">
    <citation type="submission" date="2016-03" db="EMBL/GenBank/DDBJ databases">
        <title>Choanephora cucurbitarum.</title>
        <authorList>
            <person name="Min B."/>
            <person name="Park H."/>
            <person name="Park J.-H."/>
            <person name="Shin H.-D."/>
            <person name="Choi I.-G."/>
        </authorList>
    </citation>
    <scope>NUCLEOTIDE SEQUENCE [LARGE SCALE GENOMIC DNA]</scope>
    <source>
        <strain evidence="1 2">KUS-F28377</strain>
    </source>
</reference>
<name>A0A1C7N3Q6_9FUNG</name>
<evidence type="ECO:0000313" key="2">
    <source>
        <dbReference type="Proteomes" id="UP000093000"/>
    </source>
</evidence>
<proteinExistence type="predicted"/>
<dbReference type="AlphaFoldDB" id="A0A1C7N3Q6"/>
<dbReference type="Proteomes" id="UP000093000">
    <property type="component" value="Unassembled WGS sequence"/>
</dbReference>
<organism evidence="1 2">
    <name type="scientific">Choanephora cucurbitarum</name>
    <dbReference type="NCBI Taxonomy" id="101091"/>
    <lineage>
        <taxon>Eukaryota</taxon>
        <taxon>Fungi</taxon>
        <taxon>Fungi incertae sedis</taxon>
        <taxon>Mucoromycota</taxon>
        <taxon>Mucoromycotina</taxon>
        <taxon>Mucoromycetes</taxon>
        <taxon>Mucorales</taxon>
        <taxon>Mucorineae</taxon>
        <taxon>Choanephoraceae</taxon>
        <taxon>Choanephoroideae</taxon>
        <taxon>Choanephora</taxon>
    </lineage>
</organism>
<dbReference type="InParanoid" id="A0A1C7N3Q6"/>
<keyword evidence="2" id="KW-1185">Reference proteome</keyword>
<protein>
    <submittedName>
        <fullName evidence="1">Uncharacterized protein</fullName>
    </submittedName>
</protein>
<accession>A0A1C7N3Q6</accession>
<dbReference type="EMBL" id="LUGH01000689">
    <property type="protein sequence ID" value="OBZ83286.1"/>
    <property type="molecule type" value="Genomic_DNA"/>
</dbReference>